<accession>A0AAN7YN10</accession>
<dbReference type="FunFam" id="3.30.980.10:FF:000004">
    <property type="entry name" value="Alanine--tRNA ligase, cytoplasmic"/>
    <property type="match status" value="1"/>
</dbReference>
<proteinExistence type="inferred from homology"/>
<dbReference type="AlphaFoldDB" id="A0AAN7YN10"/>
<feature type="domain" description="Alanyl-transfer RNA synthetases family profile" evidence="13">
    <location>
        <begin position="31"/>
        <end position="754"/>
    </location>
</feature>
<dbReference type="GO" id="GO:0008270">
    <property type="term" value="F:zinc ion binding"/>
    <property type="evidence" value="ECO:0007669"/>
    <property type="project" value="UniProtKB-UniRule"/>
</dbReference>
<dbReference type="InterPro" id="IPR012947">
    <property type="entry name" value="tRNA_SAD"/>
</dbReference>
<dbReference type="SUPFAM" id="SSF101353">
    <property type="entry name" value="Putative anticodon-binding domain of alanyl-tRNA synthetase (AlaRS)"/>
    <property type="match status" value="1"/>
</dbReference>
<keyword evidence="6 11" id="KW-0547">Nucleotide-binding</keyword>
<dbReference type="SUPFAM" id="SSF50447">
    <property type="entry name" value="Translation proteins"/>
    <property type="match status" value="1"/>
</dbReference>
<comment type="domain">
    <text evidence="11">Consists of three domains; the N-terminal catalytic domain, the editing domain and the C-terminal C-Ala domain. The editing domain removes incorrectly charged amino acids, while the C-Ala domain, along with tRNA(Ala), serves as a bridge to cooperatively bring together the editing and aminoacylation centers thus stimulating deacylation of misacylated tRNAs.</text>
</comment>
<keyword evidence="15" id="KW-1185">Reference proteome</keyword>
<keyword evidence="11" id="KW-0479">Metal-binding</keyword>
<evidence type="ECO:0000256" key="12">
    <source>
        <dbReference type="SAM" id="Coils"/>
    </source>
</evidence>
<name>A0AAN7YN10_9MYCE</name>
<evidence type="ECO:0000256" key="8">
    <source>
        <dbReference type="ARBA" id="ARBA00022884"/>
    </source>
</evidence>
<evidence type="ECO:0000256" key="2">
    <source>
        <dbReference type="ARBA" id="ARBA00013168"/>
    </source>
</evidence>
<evidence type="ECO:0000256" key="10">
    <source>
        <dbReference type="ARBA" id="ARBA00023146"/>
    </source>
</evidence>
<keyword evidence="4 11" id="KW-0820">tRNA-binding</keyword>
<organism evidence="14 15">
    <name type="scientific">Dictyostelium firmibasis</name>
    <dbReference type="NCBI Taxonomy" id="79012"/>
    <lineage>
        <taxon>Eukaryota</taxon>
        <taxon>Amoebozoa</taxon>
        <taxon>Evosea</taxon>
        <taxon>Eumycetozoa</taxon>
        <taxon>Dictyostelia</taxon>
        <taxon>Dictyosteliales</taxon>
        <taxon>Dictyosteliaceae</taxon>
        <taxon>Dictyostelium</taxon>
    </lineage>
</organism>
<evidence type="ECO:0000256" key="11">
    <source>
        <dbReference type="HAMAP-Rule" id="MF_03133"/>
    </source>
</evidence>
<dbReference type="InterPro" id="IPR045864">
    <property type="entry name" value="aa-tRNA-synth_II/BPL/LPL"/>
</dbReference>
<dbReference type="Proteomes" id="UP001344447">
    <property type="component" value="Unassembled WGS sequence"/>
</dbReference>
<dbReference type="InterPro" id="IPR050058">
    <property type="entry name" value="Ala-tRNA_ligase"/>
</dbReference>
<dbReference type="InterPro" id="IPR018162">
    <property type="entry name" value="Ala-tRNA-ligase_IIc_anticod-bd"/>
</dbReference>
<feature type="binding site" evidence="11">
    <location>
        <position position="715"/>
    </location>
    <ligand>
        <name>Zn(2+)</name>
        <dbReference type="ChEBI" id="CHEBI:29105"/>
    </ligand>
</feature>
<keyword evidence="12" id="KW-0175">Coiled coil</keyword>
<dbReference type="PANTHER" id="PTHR11777:SF9">
    <property type="entry name" value="ALANINE--TRNA LIGASE, CYTOPLASMIC"/>
    <property type="match status" value="1"/>
</dbReference>
<keyword evidence="11" id="KW-0862">Zinc</keyword>
<dbReference type="GO" id="GO:0005524">
    <property type="term" value="F:ATP binding"/>
    <property type="evidence" value="ECO:0007669"/>
    <property type="project" value="UniProtKB-UniRule"/>
</dbReference>
<dbReference type="Pfam" id="PF01411">
    <property type="entry name" value="tRNA-synt_2c"/>
    <property type="match status" value="1"/>
</dbReference>
<dbReference type="InterPro" id="IPR023033">
    <property type="entry name" value="Ala_tRNA_ligase_euk/bac"/>
</dbReference>
<dbReference type="CDD" id="cd00673">
    <property type="entry name" value="AlaRS_core"/>
    <property type="match status" value="1"/>
</dbReference>
<dbReference type="SMART" id="SM00863">
    <property type="entry name" value="tRNA_SAD"/>
    <property type="match status" value="1"/>
</dbReference>
<dbReference type="GO" id="GO:0000049">
    <property type="term" value="F:tRNA binding"/>
    <property type="evidence" value="ECO:0007669"/>
    <property type="project" value="UniProtKB-KW"/>
</dbReference>
<dbReference type="Pfam" id="PF07973">
    <property type="entry name" value="tRNA_SAD"/>
    <property type="match status" value="1"/>
</dbReference>
<dbReference type="InterPro" id="IPR018164">
    <property type="entry name" value="Ala-tRNA-synth_IIc_N"/>
</dbReference>
<keyword evidence="5 11" id="KW-0436">Ligase</keyword>
<feature type="binding site" evidence="11">
    <location>
        <position position="711"/>
    </location>
    <ligand>
        <name>Zn(2+)</name>
        <dbReference type="ChEBI" id="CHEBI:29105"/>
    </ligand>
</feature>
<keyword evidence="8 11" id="KW-0694">RNA-binding</keyword>
<evidence type="ECO:0000313" key="14">
    <source>
        <dbReference type="EMBL" id="KAK5577504.1"/>
    </source>
</evidence>
<dbReference type="GO" id="GO:0004813">
    <property type="term" value="F:alanine-tRNA ligase activity"/>
    <property type="evidence" value="ECO:0007669"/>
    <property type="project" value="UniProtKB-UniRule"/>
</dbReference>
<evidence type="ECO:0000256" key="6">
    <source>
        <dbReference type="ARBA" id="ARBA00022741"/>
    </source>
</evidence>
<dbReference type="FunFam" id="3.30.930.10:FF:000004">
    <property type="entry name" value="Alanine--tRNA ligase"/>
    <property type="match status" value="1"/>
</dbReference>
<dbReference type="Gene3D" id="3.30.930.10">
    <property type="entry name" value="Bira Bifunctional Protein, Domain 2"/>
    <property type="match status" value="1"/>
</dbReference>
<comment type="cofactor">
    <cofactor evidence="11">
        <name>Zn(2+)</name>
        <dbReference type="ChEBI" id="CHEBI:29105"/>
    </cofactor>
    <text evidence="11">Binds 1 zinc ion per subunit.</text>
</comment>
<evidence type="ECO:0000256" key="3">
    <source>
        <dbReference type="ARBA" id="ARBA00017959"/>
    </source>
</evidence>
<feature type="coiled-coil region" evidence="12">
    <location>
        <begin position="777"/>
        <end position="804"/>
    </location>
</feature>
<dbReference type="Gene3D" id="3.30.54.20">
    <property type="match status" value="1"/>
</dbReference>
<evidence type="ECO:0000256" key="9">
    <source>
        <dbReference type="ARBA" id="ARBA00022917"/>
    </source>
</evidence>
<dbReference type="PROSITE" id="PS50860">
    <property type="entry name" value="AA_TRNA_LIGASE_II_ALA"/>
    <property type="match status" value="1"/>
</dbReference>
<comment type="catalytic activity">
    <reaction evidence="11">
        <text>tRNA(Ala) + L-alanine + ATP = L-alanyl-tRNA(Ala) + AMP + diphosphate</text>
        <dbReference type="Rhea" id="RHEA:12540"/>
        <dbReference type="Rhea" id="RHEA-COMP:9657"/>
        <dbReference type="Rhea" id="RHEA-COMP:9923"/>
        <dbReference type="ChEBI" id="CHEBI:30616"/>
        <dbReference type="ChEBI" id="CHEBI:33019"/>
        <dbReference type="ChEBI" id="CHEBI:57972"/>
        <dbReference type="ChEBI" id="CHEBI:78442"/>
        <dbReference type="ChEBI" id="CHEBI:78497"/>
        <dbReference type="ChEBI" id="CHEBI:456215"/>
        <dbReference type="EC" id="6.1.1.7"/>
    </reaction>
</comment>
<dbReference type="PRINTS" id="PR00980">
    <property type="entry name" value="TRNASYNTHALA"/>
</dbReference>
<keyword evidence="10 11" id="KW-0030">Aminoacyl-tRNA synthetase</keyword>
<evidence type="ECO:0000256" key="7">
    <source>
        <dbReference type="ARBA" id="ARBA00022840"/>
    </source>
</evidence>
<comment type="subunit">
    <text evidence="11">Monomer.</text>
</comment>
<dbReference type="SUPFAM" id="SSF55681">
    <property type="entry name" value="Class II aaRS and biotin synthetases"/>
    <property type="match status" value="1"/>
</dbReference>
<dbReference type="SUPFAM" id="SSF55186">
    <property type="entry name" value="ThrRS/AlaRS common domain"/>
    <property type="match status" value="1"/>
</dbReference>
<comment type="similarity">
    <text evidence="1">Belongs to the class-II aminoacyl-tRNA synthetase family. Alax-L subfamily.</text>
</comment>
<dbReference type="PANTHER" id="PTHR11777">
    <property type="entry name" value="ALANYL-TRNA SYNTHETASE"/>
    <property type="match status" value="1"/>
</dbReference>
<feature type="binding site" evidence="11">
    <location>
        <position position="612"/>
    </location>
    <ligand>
        <name>Zn(2+)</name>
        <dbReference type="ChEBI" id="CHEBI:29105"/>
    </ligand>
</feature>
<gene>
    <name evidence="14" type="ORF">RB653_002446</name>
</gene>
<dbReference type="HAMAP" id="MF_00036_B">
    <property type="entry name" value="Ala_tRNA_synth_B"/>
    <property type="match status" value="1"/>
</dbReference>
<evidence type="ECO:0000256" key="1">
    <source>
        <dbReference type="ARBA" id="ARBA00008429"/>
    </source>
</evidence>
<dbReference type="NCBIfam" id="TIGR00344">
    <property type="entry name" value="alaS"/>
    <property type="match status" value="1"/>
</dbReference>
<evidence type="ECO:0000256" key="5">
    <source>
        <dbReference type="ARBA" id="ARBA00022598"/>
    </source>
</evidence>
<evidence type="ECO:0000259" key="13">
    <source>
        <dbReference type="PROSITE" id="PS50860"/>
    </source>
</evidence>
<comment type="function">
    <text evidence="11">Catalyzes the attachment of alanine to tRNA(Ala) in a two-step reaction: alanine is first activated by ATP to form Ala-AMP and then transferred to the acceptor end of tRNA(Ala). Also edits incorrectly charged tRNA(Ala) via its editing domain.</text>
</comment>
<evidence type="ECO:0000256" key="4">
    <source>
        <dbReference type="ARBA" id="ARBA00022555"/>
    </source>
</evidence>
<dbReference type="EC" id="6.1.1.7" evidence="2"/>
<comment type="caution">
    <text evidence="14">The sequence shown here is derived from an EMBL/GenBank/DDBJ whole genome shotgun (WGS) entry which is preliminary data.</text>
</comment>
<dbReference type="InterPro" id="IPR002318">
    <property type="entry name" value="Ala-tRNA-lgiase_IIc"/>
</dbReference>
<evidence type="ECO:0000313" key="15">
    <source>
        <dbReference type="Proteomes" id="UP001344447"/>
    </source>
</evidence>
<sequence>MIRSSLKNKTKKGLSCISLINRQFSTTNNGTSTKEVRETFLNYFEKNGHKRLPSGSLLPYNDNTLLFTNAGMVQFKNQFTGSEESKYKKVTTSQKCVRAGGKHNDLDNVGYTARHHTFFEMLGNFSFGGYDHFKRDSIQHAWNLLTKEFGLPKERLAISVLEGDEESAEIWRKQIGLPNDKIMYKGREDNFWSMGDGPGPCGPCSEIFWDHGKEVDGERYLEIWNLVFMQYNKTGNEIGNQMPLDKLPIPCVDTGMGLERMASVLQGKFTNYDIDLFQNLINSFKDIVTMDVGRAQFQLQQDPQRVETAYRVIVDHLRSISFLISDGVIPFNIGRGYVLRKIIRRALSYGKILGFNGPFLSTLFPLLEREMGDVYPQLTERSNEIRNVILNEETTFYNAIQRGTPYLEEMVQQNKLNEESLFLLYNTYGLPLEMSQVKAKQNNIEIDMDKVNKLIDETREQSRLTWNPSGGQTQTVQLPEKTFLSWKSDNIIPKFIGYNGCVENDNAKVIRSHFDNDDHLVYLSLDETSFYGNSGGQVGDIGELINVKSKNVYHVINTIKPYEGGLVLVVEWDPSKQLVSQVNEDLKQDSLLNCRVNCSIRNQVAVHHSATHLLQAALRSVVGKSIVQAGSFVGSESLRFDFTYGQKLTPKQIEQIEQWVNDVIAKDIVLNTDVIPYEQASKDSDAVQLFSEKYSDIVRVVSIPGFSKELCGGTHVERSSAIHQFKIISESSVAAGTRRIEAVAGLAATNFFKSHYQLVQQLSNDINSPVVNFQQSFERLVNTNSKQEKEITELKLKIAQLSSVNYKGQYKADNGDMIPLSLHIIDCEDKKVFTKTTENFAKEFSSSPIQLTISKGGKVLCQSLSPLFSADTVLKQLFKSIGMGKGGGNKLIANASIQPLNDEILNSILNWSNVNQH</sequence>
<dbReference type="InterPro" id="IPR018165">
    <property type="entry name" value="Ala-tRNA-synth_IIc_core"/>
</dbReference>
<dbReference type="Gene3D" id="3.30.980.10">
    <property type="entry name" value="Threonyl-trna Synthetase, Chain A, domain 2"/>
    <property type="match status" value="1"/>
</dbReference>
<dbReference type="EMBL" id="JAVFKY010000004">
    <property type="protein sequence ID" value="KAK5577504.1"/>
    <property type="molecule type" value="Genomic_DNA"/>
</dbReference>
<dbReference type="GO" id="GO:0002161">
    <property type="term" value="F:aminoacyl-tRNA deacylase activity"/>
    <property type="evidence" value="ECO:0007669"/>
    <property type="project" value="TreeGrafter"/>
</dbReference>
<dbReference type="InterPro" id="IPR009000">
    <property type="entry name" value="Transl_B-barrel_sf"/>
</dbReference>
<dbReference type="GO" id="GO:0006419">
    <property type="term" value="P:alanyl-tRNA aminoacylation"/>
    <property type="evidence" value="ECO:0007669"/>
    <property type="project" value="InterPro"/>
</dbReference>
<keyword evidence="9 11" id="KW-0648">Protein biosynthesis</keyword>
<feature type="binding site" evidence="11">
    <location>
        <position position="608"/>
    </location>
    <ligand>
        <name>Zn(2+)</name>
        <dbReference type="ChEBI" id="CHEBI:29105"/>
    </ligand>
</feature>
<dbReference type="GO" id="GO:0005739">
    <property type="term" value="C:mitochondrion"/>
    <property type="evidence" value="ECO:0007669"/>
    <property type="project" value="TreeGrafter"/>
</dbReference>
<dbReference type="InterPro" id="IPR018163">
    <property type="entry name" value="Thr/Ala-tRNA-synth_IIc_edit"/>
</dbReference>
<protein>
    <recommendedName>
        <fullName evidence="3">Alanine--tRNA ligase</fullName>
        <ecNumber evidence="2">6.1.1.7</ecNumber>
    </recommendedName>
</protein>
<keyword evidence="7 11" id="KW-0067">ATP-binding</keyword>
<reference evidence="14 15" key="1">
    <citation type="submission" date="2023-11" db="EMBL/GenBank/DDBJ databases">
        <title>Dfirmibasis_genome.</title>
        <authorList>
            <person name="Edelbroek B."/>
            <person name="Kjellin J."/>
            <person name="Jerlstrom-Hultqvist J."/>
            <person name="Soderbom F."/>
        </authorList>
    </citation>
    <scope>NUCLEOTIDE SEQUENCE [LARGE SCALE GENOMIC DNA]</scope>
    <source>
        <strain evidence="14 15">TNS-C-14</strain>
    </source>
</reference>
<dbReference type="Gene3D" id="2.40.30.130">
    <property type="match status" value="1"/>
</dbReference>